<evidence type="ECO:0000256" key="1">
    <source>
        <dbReference type="ARBA" id="ARBA00010080"/>
    </source>
</evidence>
<dbReference type="Proteomes" id="UP001470230">
    <property type="component" value="Unassembled WGS sequence"/>
</dbReference>
<dbReference type="Gene3D" id="1.25.40.10">
    <property type="entry name" value="Tetratricopeptide repeat domain"/>
    <property type="match status" value="1"/>
</dbReference>
<dbReference type="PROSITE" id="PS50005">
    <property type="entry name" value="TPR"/>
    <property type="match status" value="1"/>
</dbReference>
<keyword evidence="4" id="KW-1185">Reference proteome</keyword>
<evidence type="ECO:0000313" key="3">
    <source>
        <dbReference type="EMBL" id="KAK8899777.1"/>
    </source>
</evidence>
<dbReference type="InterPro" id="IPR019734">
    <property type="entry name" value="TPR_rpt"/>
</dbReference>
<comment type="similarity">
    <text evidence="1">Belongs to the CNOT10 family.</text>
</comment>
<protein>
    <submittedName>
        <fullName evidence="3">CCR4-NOT transcription complex subunit 10</fullName>
    </submittedName>
</protein>
<evidence type="ECO:0000256" key="2">
    <source>
        <dbReference type="PROSITE-ProRule" id="PRU00339"/>
    </source>
</evidence>
<dbReference type="PANTHER" id="PTHR12979:SF5">
    <property type="entry name" value="CCR4-NOT TRANSCRIPTION COMPLEX SUBUNIT 10"/>
    <property type="match status" value="1"/>
</dbReference>
<dbReference type="EMBL" id="JAPFFF010000001">
    <property type="protein sequence ID" value="KAK8899777.1"/>
    <property type="molecule type" value="Genomic_DNA"/>
</dbReference>
<accession>A0ABR2LAH4</accession>
<dbReference type="SMART" id="SM00028">
    <property type="entry name" value="TPR"/>
    <property type="match status" value="2"/>
</dbReference>
<reference evidence="3 4" key="1">
    <citation type="submission" date="2024-04" db="EMBL/GenBank/DDBJ databases">
        <title>Tritrichomonas musculus Genome.</title>
        <authorList>
            <person name="Alves-Ferreira E."/>
            <person name="Grigg M."/>
            <person name="Lorenzi H."/>
            <person name="Galac M."/>
        </authorList>
    </citation>
    <scope>NUCLEOTIDE SEQUENCE [LARGE SCALE GENOMIC DNA]</scope>
    <source>
        <strain evidence="3 4">EAF2021</strain>
    </source>
</reference>
<evidence type="ECO:0000313" key="4">
    <source>
        <dbReference type="Proteomes" id="UP001470230"/>
    </source>
</evidence>
<feature type="repeat" description="TPR" evidence="2">
    <location>
        <begin position="286"/>
        <end position="319"/>
    </location>
</feature>
<dbReference type="PANTHER" id="PTHR12979">
    <property type="entry name" value="CCR4-NOT TRANSCRIPTION COMPLEX SUBUNIT 10"/>
    <property type="match status" value="1"/>
</dbReference>
<comment type="caution">
    <text evidence="3">The sequence shown here is derived from an EMBL/GenBank/DDBJ whole genome shotgun (WGS) entry which is preliminary data.</text>
</comment>
<proteinExistence type="inferred from homology"/>
<gene>
    <name evidence="3" type="ORF">M9Y10_002099</name>
</gene>
<organism evidence="3 4">
    <name type="scientific">Tritrichomonas musculus</name>
    <dbReference type="NCBI Taxonomy" id="1915356"/>
    <lineage>
        <taxon>Eukaryota</taxon>
        <taxon>Metamonada</taxon>
        <taxon>Parabasalia</taxon>
        <taxon>Tritrichomonadida</taxon>
        <taxon>Tritrichomonadidae</taxon>
        <taxon>Tritrichomonas</taxon>
    </lineage>
</organism>
<sequence length="570" mass="64331">MTSQPSLFYQGKYKQLLEEIEKIQDPSMQEIHNLAIVRFLATGQNPLTSLESIADQIRSESPNEPWPNHPSWNLLIYHISLYYFSTGNYSECSKYLKDLWDNASNADLLIVLCISLLSIELFIRTGDSSNVDKALSFLQLHFANEEATTSFLTAKINDEKFVQKISQSVQFAKLRADVAKAIHISPSEAKQLYEKTLNSVVISPDVKNRTLLPVKKVIPIAFSALFLDDKAKYNTVLDNCNEQNHFAILSNKGIYELIQNRYSSALLHFSKALDARHNNSVVYPFHQIIYNIGLSLLKRNKARKAFKFFHSIIALMPTSPYLWLRLSECCVLFYKQRVAKLRQRTQQTPVIARTLCTANRKFYILPQTDYKLYSKYPLIQPNEELNDQNRYLIDLNLDFAEKCSRNAIALCPPDDKNLQGVKQAAELICSYVSLELGDGKRAVDKGKVVYSSPNADIQTQFLAKIYSAQGNAMIGEVSEARGILSRLMIESNKVREKDALAVHSATFALVYIASQNMRKAQDQVKKAIESAATSPEVVLTKVACELKNKKPQSAISALTQYGNGPSNNSI</sequence>
<dbReference type="SUPFAM" id="SSF48452">
    <property type="entry name" value="TPR-like"/>
    <property type="match status" value="1"/>
</dbReference>
<dbReference type="InterPro" id="IPR039740">
    <property type="entry name" value="CNOT10"/>
</dbReference>
<keyword evidence="2" id="KW-0802">TPR repeat</keyword>
<name>A0ABR2LAH4_9EUKA</name>
<dbReference type="InterPro" id="IPR011990">
    <property type="entry name" value="TPR-like_helical_dom_sf"/>
</dbReference>